<keyword evidence="8 9" id="KW-0472">Membrane</keyword>
<keyword evidence="9" id="KW-0997">Cell inner membrane</keyword>
<dbReference type="HOGENOM" id="CLU_113663_8_0_0"/>
<dbReference type="PANTHER" id="PTHR33910:SF1">
    <property type="entry name" value="PROTEIN TRANSLOCASE SUBUNIT SECE"/>
    <property type="match status" value="1"/>
</dbReference>
<proteinExistence type="inferred from homology"/>
<dbReference type="GO" id="GO:0043952">
    <property type="term" value="P:protein transport by the Sec complex"/>
    <property type="evidence" value="ECO:0007669"/>
    <property type="project" value="UniProtKB-UniRule"/>
</dbReference>
<keyword evidence="3 9" id="KW-1003">Cell membrane</keyword>
<dbReference type="EMBL" id="CP003257">
    <property type="protein sequence ID" value="AEX86099.1"/>
    <property type="molecule type" value="Genomic_DNA"/>
</dbReference>
<keyword evidence="6 9" id="KW-1133">Transmembrane helix</keyword>
<comment type="function">
    <text evidence="9">Essential subunit of the Sec protein translocation channel SecYEG. Clamps together the 2 halves of SecY. May contact the channel plug during translocation.</text>
</comment>
<comment type="subunit">
    <text evidence="9">Component of the Sec protein translocase complex. Heterotrimer consisting of SecY, SecE and SecG subunits. The heterotrimers can form oligomers, although 1 heterotrimer is thought to be able to translocate proteins. Interacts with the ribosome. Interacts with SecDF, and other proteins may be involved. Interacts with SecA.</text>
</comment>
<protein>
    <recommendedName>
        <fullName evidence="9">Protein translocase subunit SecE</fullName>
    </recommendedName>
</protein>
<dbReference type="Pfam" id="PF00584">
    <property type="entry name" value="SecE"/>
    <property type="match status" value="1"/>
</dbReference>
<dbReference type="InterPro" id="IPR038379">
    <property type="entry name" value="SecE_sf"/>
</dbReference>
<keyword evidence="2 9" id="KW-0813">Transport</keyword>
<evidence type="ECO:0000256" key="8">
    <source>
        <dbReference type="ARBA" id="ARBA00023136"/>
    </source>
</evidence>
<dbReference type="GO" id="GO:0006605">
    <property type="term" value="P:protein targeting"/>
    <property type="evidence" value="ECO:0007669"/>
    <property type="project" value="UniProtKB-UniRule"/>
</dbReference>
<evidence type="ECO:0000256" key="2">
    <source>
        <dbReference type="ARBA" id="ARBA00022448"/>
    </source>
</evidence>
<dbReference type="KEGG" id="mpz:Marpi_1713"/>
<dbReference type="GO" id="GO:0005886">
    <property type="term" value="C:plasma membrane"/>
    <property type="evidence" value="ECO:0007669"/>
    <property type="project" value="UniProtKB-SubCell"/>
</dbReference>
<sequence length="75" mass="8582">MSKFWIFLSSVWQEAKKVKWPNKKEALTSTLIVVAILIFVSVYLFLIDYGFLNLFTKFIYPLIGIKTGMGTGSTQ</sequence>
<organism evidence="10 11">
    <name type="scientific">Marinitoga piezophila (strain DSM 14283 / JCM 11233 / KA3)</name>
    <dbReference type="NCBI Taxonomy" id="443254"/>
    <lineage>
        <taxon>Bacteria</taxon>
        <taxon>Thermotogati</taxon>
        <taxon>Thermotogota</taxon>
        <taxon>Thermotogae</taxon>
        <taxon>Petrotogales</taxon>
        <taxon>Petrotogaceae</taxon>
        <taxon>Marinitoga</taxon>
    </lineage>
</organism>
<dbReference type="Proteomes" id="UP000007161">
    <property type="component" value="Chromosome"/>
</dbReference>
<dbReference type="NCBIfam" id="TIGR00964">
    <property type="entry name" value="secE_bact"/>
    <property type="match status" value="1"/>
</dbReference>
<reference evidence="10 11" key="1">
    <citation type="journal article" date="2012" name="J. Bacteriol.">
        <title>Complete Genome Sequence of the Thermophilic, Piezophilic, Heterotrophic Bacterium Marinitoga piezophila KA3.</title>
        <authorList>
            <person name="Lucas S."/>
            <person name="Han J."/>
            <person name="Lapidus A."/>
            <person name="Cheng J.F."/>
            <person name="Goodwin L.A."/>
            <person name="Pitluck S."/>
            <person name="Peters L."/>
            <person name="Mikhailova N."/>
            <person name="Teshima H."/>
            <person name="Detter J.C."/>
            <person name="Han C."/>
            <person name="Tapia R."/>
            <person name="Land M."/>
            <person name="Hauser L."/>
            <person name="Kyrpides N.C."/>
            <person name="Ivanova N."/>
            <person name="Pagani I."/>
            <person name="Vannier P."/>
            <person name="Oger P."/>
            <person name="Bartlett D.H."/>
            <person name="Noll K.M."/>
            <person name="Woyke T."/>
            <person name="Jebbar M."/>
        </authorList>
    </citation>
    <scope>NUCLEOTIDE SEQUENCE [LARGE SCALE GENOMIC DNA]</scope>
    <source>
        <strain evidence="11">DSM 14283 / JCM 11233 / KA3</strain>
    </source>
</reference>
<dbReference type="AlphaFoldDB" id="H2J5F5"/>
<evidence type="ECO:0000256" key="7">
    <source>
        <dbReference type="ARBA" id="ARBA00023010"/>
    </source>
</evidence>
<comment type="subcellular location">
    <subcellularLocation>
        <location evidence="9">Cell inner membrane</location>
        <topology evidence="9">Single-pass membrane protein</topology>
    </subcellularLocation>
    <subcellularLocation>
        <location evidence="1">Membrane</location>
    </subcellularLocation>
</comment>
<dbReference type="GO" id="GO:0008320">
    <property type="term" value="F:protein transmembrane transporter activity"/>
    <property type="evidence" value="ECO:0007669"/>
    <property type="project" value="UniProtKB-UniRule"/>
</dbReference>
<gene>
    <name evidence="9" type="primary">secE</name>
    <name evidence="10" type="ordered locus">Marpi_1713</name>
</gene>
<evidence type="ECO:0000256" key="4">
    <source>
        <dbReference type="ARBA" id="ARBA00022692"/>
    </source>
</evidence>
<evidence type="ECO:0000256" key="5">
    <source>
        <dbReference type="ARBA" id="ARBA00022927"/>
    </source>
</evidence>
<comment type="similarity">
    <text evidence="9">Belongs to the SecE/SEC61-gamma family.</text>
</comment>
<dbReference type="RefSeq" id="WP_014297170.1">
    <property type="nucleotide sequence ID" value="NC_016751.1"/>
</dbReference>
<accession>H2J5F5</accession>
<keyword evidence="4 9" id="KW-0812">Transmembrane</keyword>
<dbReference type="PANTHER" id="PTHR33910">
    <property type="entry name" value="PROTEIN TRANSLOCASE SUBUNIT SECE"/>
    <property type="match status" value="1"/>
</dbReference>
<keyword evidence="11" id="KW-1185">Reference proteome</keyword>
<keyword evidence="5 9" id="KW-0653">Protein transport</keyword>
<dbReference type="GO" id="GO:0065002">
    <property type="term" value="P:intracellular protein transmembrane transport"/>
    <property type="evidence" value="ECO:0007669"/>
    <property type="project" value="UniProtKB-UniRule"/>
</dbReference>
<evidence type="ECO:0000256" key="3">
    <source>
        <dbReference type="ARBA" id="ARBA00022475"/>
    </source>
</evidence>
<evidence type="ECO:0000313" key="10">
    <source>
        <dbReference type="EMBL" id="AEX86099.1"/>
    </source>
</evidence>
<dbReference type="HAMAP" id="MF_00422">
    <property type="entry name" value="SecE"/>
    <property type="match status" value="1"/>
</dbReference>
<dbReference type="InterPro" id="IPR005807">
    <property type="entry name" value="SecE_bac"/>
</dbReference>
<evidence type="ECO:0000256" key="1">
    <source>
        <dbReference type="ARBA" id="ARBA00004370"/>
    </source>
</evidence>
<dbReference type="Gene3D" id="1.20.5.1030">
    <property type="entry name" value="Preprotein translocase secy subunit"/>
    <property type="match status" value="1"/>
</dbReference>
<reference evidence="11" key="2">
    <citation type="submission" date="2012-01" db="EMBL/GenBank/DDBJ databases">
        <title>Complete sequence of chromosome of Marinitoga piezophila KA3.</title>
        <authorList>
            <person name="Lucas S."/>
            <person name="Han J."/>
            <person name="Lapidus A."/>
            <person name="Cheng J.-F."/>
            <person name="Goodwin L."/>
            <person name="Pitluck S."/>
            <person name="Peters L."/>
            <person name="Mikhailova N."/>
            <person name="Teshima H."/>
            <person name="Detter J.C."/>
            <person name="Han C."/>
            <person name="Tapia R."/>
            <person name="Land M."/>
            <person name="Hauser L."/>
            <person name="Kyrpides N."/>
            <person name="Ivanova N."/>
            <person name="Pagani I."/>
            <person name="Jebbar M."/>
            <person name="Vannier P."/>
            <person name="Oger P."/>
            <person name="Cario A."/>
            <person name="Bartlett D."/>
            <person name="Noll K.M."/>
            <person name="Woyke T."/>
        </authorList>
    </citation>
    <scope>NUCLEOTIDE SEQUENCE [LARGE SCALE GENOMIC DNA]</scope>
    <source>
        <strain evidence="11">DSM 14283 / JCM 11233 / KA3</strain>
    </source>
</reference>
<dbReference type="OrthoDB" id="9813233at2"/>
<feature type="transmembrane region" description="Helical" evidence="9">
    <location>
        <begin position="31"/>
        <end position="52"/>
    </location>
</feature>
<dbReference type="GO" id="GO:0009306">
    <property type="term" value="P:protein secretion"/>
    <property type="evidence" value="ECO:0007669"/>
    <property type="project" value="UniProtKB-UniRule"/>
</dbReference>
<evidence type="ECO:0000313" key="11">
    <source>
        <dbReference type="Proteomes" id="UP000007161"/>
    </source>
</evidence>
<keyword evidence="7 9" id="KW-0811">Translocation</keyword>
<name>H2J5F5_MARPK</name>
<evidence type="ECO:0000256" key="6">
    <source>
        <dbReference type="ARBA" id="ARBA00022989"/>
    </source>
</evidence>
<dbReference type="eggNOG" id="COG0690">
    <property type="taxonomic scope" value="Bacteria"/>
</dbReference>
<dbReference type="InterPro" id="IPR001901">
    <property type="entry name" value="Translocase_SecE/Sec61-g"/>
</dbReference>
<evidence type="ECO:0000256" key="9">
    <source>
        <dbReference type="HAMAP-Rule" id="MF_00422"/>
    </source>
</evidence>
<dbReference type="STRING" id="443254.Marpi_1713"/>